<evidence type="ECO:0000256" key="1">
    <source>
        <dbReference type="SAM" id="SignalP"/>
    </source>
</evidence>
<accession>A0A813UQN9</accession>
<gene>
    <name evidence="3" type="ORF">OTI717_LOCUS11458</name>
    <name evidence="2" type="ORF">RFH988_LOCUS5401</name>
</gene>
<dbReference type="AlphaFoldDB" id="A0A813UQN9"/>
<evidence type="ECO:0000313" key="4">
    <source>
        <dbReference type="Proteomes" id="UP000663882"/>
    </source>
</evidence>
<protein>
    <submittedName>
        <fullName evidence="2">Uncharacterized protein</fullName>
    </submittedName>
</protein>
<dbReference type="Proteomes" id="UP000663882">
    <property type="component" value="Unassembled WGS sequence"/>
</dbReference>
<reference evidence="2" key="1">
    <citation type="submission" date="2021-02" db="EMBL/GenBank/DDBJ databases">
        <authorList>
            <person name="Nowell W R."/>
        </authorList>
    </citation>
    <scope>NUCLEOTIDE SEQUENCE</scope>
</reference>
<feature type="chain" id="PRO_5035598088" evidence="1">
    <location>
        <begin position="26"/>
        <end position="117"/>
    </location>
</feature>
<dbReference type="OrthoDB" id="10048611at2759"/>
<dbReference type="EMBL" id="CAJOAX010001091">
    <property type="protein sequence ID" value="CAF3684610.1"/>
    <property type="molecule type" value="Genomic_DNA"/>
</dbReference>
<feature type="signal peptide" evidence="1">
    <location>
        <begin position="1"/>
        <end position="25"/>
    </location>
</feature>
<name>A0A813UQN9_9BILA</name>
<keyword evidence="1" id="KW-0732">Signal</keyword>
<organism evidence="2 4">
    <name type="scientific">Rotaria sordida</name>
    <dbReference type="NCBI Taxonomy" id="392033"/>
    <lineage>
        <taxon>Eukaryota</taxon>
        <taxon>Metazoa</taxon>
        <taxon>Spiralia</taxon>
        <taxon>Gnathifera</taxon>
        <taxon>Rotifera</taxon>
        <taxon>Eurotatoria</taxon>
        <taxon>Bdelloidea</taxon>
        <taxon>Philodinida</taxon>
        <taxon>Philodinidae</taxon>
        <taxon>Rotaria</taxon>
    </lineage>
</organism>
<dbReference type="Proteomes" id="UP000663823">
    <property type="component" value="Unassembled WGS sequence"/>
</dbReference>
<proteinExistence type="predicted"/>
<comment type="caution">
    <text evidence="2">The sequence shown here is derived from an EMBL/GenBank/DDBJ whole genome shotgun (WGS) entry which is preliminary data.</text>
</comment>
<evidence type="ECO:0000313" key="3">
    <source>
        <dbReference type="EMBL" id="CAF3684610.1"/>
    </source>
</evidence>
<sequence>MFSSIQLFSILSLTLVMLSMHFINGVPINFDSSDDINAVIGDQTKLIDDEPILSKRKLPVEGILIGRREFSNDDILLDKRNYPIEGILLGKRSYPAQGVPLRGHNIRFFAPKPIRYN</sequence>
<dbReference type="EMBL" id="CAJNOO010000151">
    <property type="protein sequence ID" value="CAF0830223.1"/>
    <property type="molecule type" value="Genomic_DNA"/>
</dbReference>
<evidence type="ECO:0000313" key="2">
    <source>
        <dbReference type="EMBL" id="CAF0830223.1"/>
    </source>
</evidence>